<dbReference type="RefSeq" id="WP_228254587.1">
    <property type="nucleotide sequence ID" value="NZ_BJUJ01000042.1"/>
</dbReference>
<proteinExistence type="predicted"/>
<sequence>MGGVISRLLISEHDISEQVIPLLNYEQYTRLQQYPVIKERFQFHSDLPIGRAIFIASPHRGSELSDRWYMELVKKMVKLPITFFNQVDIQLNGSSSTKGMVQSGPDNLSPKSRFMALTSNIMPVSTVPYHSIIGNHRQTNDTHDMSDGIVPYSSSHLEQAVSEQIIKGNHSVHEEAEKLLELRRILRLHLEQTQAQ</sequence>
<protein>
    <recommendedName>
        <fullName evidence="3">Alpha/beta hydrolase</fullName>
    </recommendedName>
</protein>
<name>A0AAV3WDS1_ACIJO</name>
<evidence type="ECO:0000313" key="1">
    <source>
        <dbReference type="EMBL" id="GEK44456.1"/>
    </source>
</evidence>
<dbReference type="AlphaFoldDB" id="A0AAV3WDS1"/>
<organism evidence="1 2">
    <name type="scientific">Acinetobacter johnsonii</name>
    <dbReference type="NCBI Taxonomy" id="40214"/>
    <lineage>
        <taxon>Bacteria</taxon>
        <taxon>Pseudomonadati</taxon>
        <taxon>Pseudomonadota</taxon>
        <taxon>Gammaproteobacteria</taxon>
        <taxon>Moraxellales</taxon>
        <taxon>Moraxellaceae</taxon>
        <taxon>Acinetobacter</taxon>
    </lineage>
</organism>
<dbReference type="SUPFAM" id="SSF53474">
    <property type="entry name" value="alpha/beta-Hydrolases"/>
    <property type="match status" value="1"/>
</dbReference>
<comment type="caution">
    <text evidence="1">The sequence shown here is derived from an EMBL/GenBank/DDBJ whole genome shotgun (WGS) entry which is preliminary data.</text>
</comment>
<dbReference type="Gene3D" id="3.40.50.1820">
    <property type="entry name" value="alpha/beta hydrolase"/>
    <property type="match status" value="1"/>
</dbReference>
<evidence type="ECO:0000313" key="2">
    <source>
        <dbReference type="Proteomes" id="UP000321274"/>
    </source>
</evidence>
<dbReference type="EMBL" id="BJUJ01000042">
    <property type="protein sequence ID" value="GEK44456.1"/>
    <property type="molecule type" value="Genomic_DNA"/>
</dbReference>
<gene>
    <name evidence="1" type="ORF">AJO04nite_17140</name>
</gene>
<accession>A0AAV3WDS1</accession>
<evidence type="ECO:0008006" key="3">
    <source>
        <dbReference type="Google" id="ProtNLM"/>
    </source>
</evidence>
<dbReference type="Proteomes" id="UP000321274">
    <property type="component" value="Unassembled WGS sequence"/>
</dbReference>
<reference evidence="1 2" key="1">
    <citation type="submission" date="2019-07" db="EMBL/GenBank/DDBJ databases">
        <title>Whole genome shotgun sequence of Acinetobacter johnsonii NBRC 102197.</title>
        <authorList>
            <person name="Hosoyama A."/>
            <person name="Uohara A."/>
            <person name="Ohji S."/>
            <person name="Ichikawa N."/>
        </authorList>
    </citation>
    <scope>NUCLEOTIDE SEQUENCE [LARGE SCALE GENOMIC DNA]</scope>
    <source>
        <strain evidence="1 2">NBRC 102197</strain>
    </source>
</reference>
<dbReference type="InterPro" id="IPR029058">
    <property type="entry name" value="AB_hydrolase_fold"/>
</dbReference>